<feature type="transmembrane region" description="Helical" evidence="6">
    <location>
        <begin position="209"/>
        <end position="233"/>
    </location>
</feature>
<feature type="region of interest" description="Disordered" evidence="5">
    <location>
        <begin position="166"/>
        <end position="201"/>
    </location>
</feature>
<dbReference type="RefSeq" id="XP_007840395.1">
    <property type="nucleotide sequence ID" value="XM_007842204.1"/>
</dbReference>
<evidence type="ECO:0000256" key="4">
    <source>
        <dbReference type="ARBA" id="ARBA00023136"/>
    </source>
</evidence>
<evidence type="ECO:0000256" key="2">
    <source>
        <dbReference type="ARBA" id="ARBA00022692"/>
    </source>
</evidence>
<feature type="region of interest" description="Disordered" evidence="5">
    <location>
        <begin position="243"/>
        <end position="331"/>
    </location>
</feature>
<keyword evidence="9" id="KW-1185">Reference proteome</keyword>
<evidence type="ECO:0000256" key="3">
    <source>
        <dbReference type="ARBA" id="ARBA00022989"/>
    </source>
</evidence>
<keyword evidence="7" id="KW-0732">Signal</keyword>
<dbReference type="KEGG" id="pfy:PFICI_13623"/>
<reference evidence="9" key="1">
    <citation type="journal article" date="2015" name="BMC Genomics">
        <title>Genomic and transcriptomic analysis of the endophytic fungus Pestalotiopsis fici reveals its lifestyle and high potential for synthesis of natural products.</title>
        <authorList>
            <person name="Wang X."/>
            <person name="Zhang X."/>
            <person name="Liu L."/>
            <person name="Xiang M."/>
            <person name="Wang W."/>
            <person name="Sun X."/>
            <person name="Che Y."/>
            <person name="Guo L."/>
            <person name="Liu G."/>
            <person name="Guo L."/>
            <person name="Wang C."/>
            <person name="Yin W.B."/>
            <person name="Stadler M."/>
            <person name="Zhang X."/>
            <person name="Liu X."/>
        </authorList>
    </citation>
    <scope>NUCLEOTIDE SEQUENCE [LARGE SCALE GENOMIC DNA]</scope>
    <source>
        <strain evidence="9">W106-1 / CGMCC3.15140</strain>
    </source>
</reference>
<dbReference type="GeneID" id="19278636"/>
<feature type="compositionally biased region" description="Polar residues" evidence="5">
    <location>
        <begin position="318"/>
        <end position="331"/>
    </location>
</feature>
<dbReference type="eggNOG" id="ENOG502SWSF">
    <property type="taxonomic scope" value="Eukaryota"/>
</dbReference>
<proteinExistence type="predicted"/>
<evidence type="ECO:0000313" key="9">
    <source>
        <dbReference type="Proteomes" id="UP000030651"/>
    </source>
</evidence>
<dbReference type="OrthoDB" id="5390143at2759"/>
<dbReference type="GO" id="GO:0016020">
    <property type="term" value="C:membrane"/>
    <property type="evidence" value="ECO:0007669"/>
    <property type="project" value="UniProtKB-SubCell"/>
</dbReference>
<comment type="subcellular location">
    <subcellularLocation>
        <location evidence="1">Membrane</location>
        <topology evidence="1">Single-pass membrane protein</topology>
    </subcellularLocation>
</comment>
<organism evidence="8 9">
    <name type="scientific">Pestalotiopsis fici (strain W106-1 / CGMCC3.15140)</name>
    <dbReference type="NCBI Taxonomy" id="1229662"/>
    <lineage>
        <taxon>Eukaryota</taxon>
        <taxon>Fungi</taxon>
        <taxon>Dikarya</taxon>
        <taxon>Ascomycota</taxon>
        <taxon>Pezizomycotina</taxon>
        <taxon>Sordariomycetes</taxon>
        <taxon>Xylariomycetidae</taxon>
        <taxon>Amphisphaeriales</taxon>
        <taxon>Sporocadaceae</taxon>
        <taxon>Pestalotiopsis</taxon>
    </lineage>
</organism>
<evidence type="ECO:0008006" key="10">
    <source>
        <dbReference type="Google" id="ProtNLM"/>
    </source>
</evidence>
<dbReference type="AlphaFoldDB" id="W3WMY2"/>
<dbReference type="PANTHER" id="PTHR15549">
    <property type="entry name" value="PAIRED IMMUNOGLOBULIN-LIKE TYPE 2 RECEPTOR"/>
    <property type="match status" value="1"/>
</dbReference>
<evidence type="ECO:0000256" key="5">
    <source>
        <dbReference type="SAM" id="MobiDB-lite"/>
    </source>
</evidence>
<keyword evidence="4 6" id="KW-0472">Membrane</keyword>
<dbReference type="HOGENOM" id="CLU_839652_0_0_1"/>
<feature type="signal peptide" evidence="7">
    <location>
        <begin position="1"/>
        <end position="20"/>
    </location>
</feature>
<dbReference type="InterPro" id="IPR051694">
    <property type="entry name" value="Immunoregulatory_rcpt-like"/>
</dbReference>
<evidence type="ECO:0000313" key="8">
    <source>
        <dbReference type="EMBL" id="ETS75139.1"/>
    </source>
</evidence>
<name>W3WMY2_PESFW</name>
<feature type="chain" id="PRO_5004834840" description="Mid2 domain-containing protein" evidence="7">
    <location>
        <begin position="21"/>
        <end position="331"/>
    </location>
</feature>
<evidence type="ECO:0000256" key="6">
    <source>
        <dbReference type="SAM" id="Phobius"/>
    </source>
</evidence>
<keyword evidence="3 6" id="KW-1133">Transmembrane helix</keyword>
<accession>W3WMY2</accession>
<dbReference type="InParanoid" id="W3WMY2"/>
<dbReference type="GO" id="GO:0071944">
    <property type="term" value="C:cell periphery"/>
    <property type="evidence" value="ECO:0007669"/>
    <property type="project" value="UniProtKB-ARBA"/>
</dbReference>
<protein>
    <recommendedName>
        <fullName evidence="10">Mid2 domain-containing protein</fullName>
    </recommendedName>
</protein>
<evidence type="ECO:0000256" key="1">
    <source>
        <dbReference type="ARBA" id="ARBA00004167"/>
    </source>
</evidence>
<dbReference type="Proteomes" id="UP000030651">
    <property type="component" value="Unassembled WGS sequence"/>
</dbReference>
<feature type="compositionally biased region" description="Low complexity" evidence="5">
    <location>
        <begin position="260"/>
        <end position="298"/>
    </location>
</feature>
<dbReference type="EMBL" id="KI912119">
    <property type="protein sequence ID" value="ETS75139.1"/>
    <property type="molecule type" value="Genomic_DNA"/>
</dbReference>
<feature type="compositionally biased region" description="Low complexity" evidence="5">
    <location>
        <begin position="170"/>
        <end position="201"/>
    </location>
</feature>
<sequence>MRCNTSIILAAAWGFIAVWAESYATFYKPTYHSTYRTDSIYGDAEVFKLGSSQVIDFDTPWSEWSMYLVQYLPNSDQDIFGYTTIVEQTSGEVLAKTFNWTVQLYDIDLAASPIFYIYLYNDDLNVTDDDYMTSSAYFNITEADTVVTTATGTVAAATASGSHPAQTAILTPTTTATSDSSSTTSSSNNANGNNNQNQNSGGLSTGAQVGIGLGVGISGLAAIVCAAVLFFYIRRNNRRNTEAQQQLMTARPTEPPVYHSGYPSGYQSGYSSGYPSPYQPSEMLHDQQTAYQQQQQKQDQPEMRVASELYAPPPSESALPNSPHSQVASYR</sequence>
<gene>
    <name evidence="8" type="ORF">PFICI_13623</name>
</gene>
<keyword evidence="2 6" id="KW-0812">Transmembrane</keyword>
<evidence type="ECO:0000256" key="7">
    <source>
        <dbReference type="SAM" id="SignalP"/>
    </source>
</evidence>